<evidence type="ECO:0000256" key="1">
    <source>
        <dbReference type="SAM" id="SignalP"/>
    </source>
</evidence>
<keyword evidence="1" id="KW-0732">Signal</keyword>
<dbReference type="Proteomes" id="UP001515683">
    <property type="component" value="Unassembled WGS sequence"/>
</dbReference>
<feature type="chain" id="PRO_5045067060" evidence="1">
    <location>
        <begin position="19"/>
        <end position="159"/>
    </location>
</feature>
<reference evidence="3 4" key="1">
    <citation type="journal article" date="2019" name="bioRxiv">
        <title>Bacteria contribute to plant secondary compound degradation in a generalist herbivore system.</title>
        <authorList>
            <person name="Francoeur C.B."/>
            <person name="Khadempour L."/>
            <person name="Moreira-Soto R.D."/>
            <person name="Gotting K."/>
            <person name="Book A.J."/>
            <person name="Pinto-Tomas A.A."/>
            <person name="Keefover-Ring K."/>
            <person name="Currie C.R."/>
        </authorList>
    </citation>
    <scope>NUCLEOTIDE SEQUENCE [LARGE SCALE GENOMIC DNA]</scope>
    <source>
        <strain evidence="3">Acro-835</strain>
    </source>
</reference>
<organism evidence="3 4">
    <name type="scientific">Candidatus Pantoea multigeneris</name>
    <dbReference type="NCBI Taxonomy" id="2608357"/>
    <lineage>
        <taxon>Bacteria</taxon>
        <taxon>Pseudomonadati</taxon>
        <taxon>Pseudomonadota</taxon>
        <taxon>Gammaproteobacteria</taxon>
        <taxon>Enterobacterales</taxon>
        <taxon>Erwiniaceae</taxon>
        <taxon>Pantoea</taxon>
    </lineage>
</organism>
<dbReference type="Gene3D" id="2.60.40.1090">
    <property type="entry name" value="Fimbrial-type adhesion domain"/>
    <property type="match status" value="1"/>
</dbReference>
<name>A0ABX0RKB3_9GAMM</name>
<evidence type="ECO:0000313" key="3">
    <source>
        <dbReference type="EMBL" id="NIF24731.1"/>
    </source>
</evidence>
<evidence type="ECO:0000313" key="4">
    <source>
        <dbReference type="Proteomes" id="UP001515683"/>
    </source>
</evidence>
<proteinExistence type="predicted"/>
<dbReference type="InterPro" id="IPR000259">
    <property type="entry name" value="Adhesion_dom_fimbrial"/>
</dbReference>
<feature type="domain" description="Fimbrial-type adhesion" evidence="2">
    <location>
        <begin position="30"/>
        <end position="158"/>
    </location>
</feature>
<protein>
    <submittedName>
        <fullName evidence="3">Fimbrial protein</fullName>
    </submittedName>
</protein>
<evidence type="ECO:0000259" key="2">
    <source>
        <dbReference type="Pfam" id="PF00419"/>
    </source>
</evidence>
<dbReference type="InterPro" id="IPR036937">
    <property type="entry name" value="Adhesion_dom_fimbrial_sf"/>
</dbReference>
<dbReference type="RefSeq" id="WP_167018746.1">
    <property type="nucleotide sequence ID" value="NZ_VWXF01000021.1"/>
</dbReference>
<dbReference type="InterPro" id="IPR050263">
    <property type="entry name" value="Bact_Fimbrial_Adh_Pro"/>
</dbReference>
<comment type="caution">
    <text evidence="3">The sequence shown here is derived from an EMBL/GenBank/DDBJ whole genome shotgun (WGS) entry which is preliminary data.</text>
</comment>
<dbReference type="InterPro" id="IPR008966">
    <property type="entry name" value="Adhesion_dom_sf"/>
</dbReference>
<dbReference type="EMBL" id="VWXF01000021">
    <property type="protein sequence ID" value="NIF24731.1"/>
    <property type="molecule type" value="Genomic_DNA"/>
</dbReference>
<accession>A0ABX0RKB3</accession>
<sequence>MKKSLLFLPLMLSCYTVAAPQQTVAIKVGILHPTCTVNDGRSIEINFGEDIYAALIDGVKYKKPVIFSLKCHNYTTTAMRLRLTGSVSAFDNTLLATTNHNLGVRFLQGTGATPLPVNHWISFNYPTLPKLQVVPVRHQQGVLKAGDFSSAATLVVEFR</sequence>
<gene>
    <name evidence="3" type="ORF">F3J40_24485</name>
</gene>
<feature type="signal peptide" evidence="1">
    <location>
        <begin position="1"/>
        <end position="18"/>
    </location>
</feature>
<dbReference type="Pfam" id="PF00419">
    <property type="entry name" value="Fimbrial"/>
    <property type="match status" value="1"/>
</dbReference>
<dbReference type="SUPFAM" id="SSF49401">
    <property type="entry name" value="Bacterial adhesins"/>
    <property type="match status" value="1"/>
</dbReference>
<keyword evidence="4" id="KW-1185">Reference proteome</keyword>
<dbReference type="PANTHER" id="PTHR33420">
    <property type="entry name" value="FIMBRIAL SUBUNIT ELFA-RELATED"/>
    <property type="match status" value="1"/>
</dbReference>
<dbReference type="PANTHER" id="PTHR33420:SF26">
    <property type="entry name" value="FIMBRIAL SUBUNIT"/>
    <property type="match status" value="1"/>
</dbReference>